<evidence type="ECO:0000313" key="1">
    <source>
        <dbReference type="EMBL" id="RKN48410.1"/>
    </source>
</evidence>
<reference evidence="1 2" key="1">
    <citation type="journal article" date="2004" name="Syst. Appl. Microbiol.">
        <title>Cryptoendolithic actinomycetes from antarctic sandstone rock samples: Micromonospora endolithica sp. nov. and two isolates related to Micromonospora coerulea Jensen 1932.</title>
        <authorList>
            <person name="Hirsch P."/>
            <person name="Mevs U."/>
            <person name="Kroppenstedt R.M."/>
            <person name="Schumann P."/>
            <person name="Stackebrandt E."/>
        </authorList>
    </citation>
    <scope>NUCLEOTIDE SEQUENCE [LARGE SCALE GENOMIC DNA]</scope>
    <source>
        <strain evidence="1 2">JCM 12677</strain>
    </source>
</reference>
<dbReference type="EMBL" id="RBAK01000003">
    <property type="protein sequence ID" value="RKN48410.1"/>
    <property type="molecule type" value="Genomic_DNA"/>
</dbReference>
<protein>
    <submittedName>
        <fullName evidence="1">Uncharacterized protein</fullName>
    </submittedName>
</protein>
<keyword evidence="2" id="KW-1185">Reference proteome</keyword>
<sequence length="239" mass="26959">MDAWVDGDLAGEFERQLDDLLAELNSDWAEPELPPRFASNESFRRYHRRNGKRWQLARVLRERPDLAATLAGQVLAAVVCDEDVAANRQLIEPMLTAVGRRRVQEYLISVVTSGPLLQRVCAVRAWYWSQAVLVYESPEALPSRQPTTGSQAQDDEVADLRAWYRAACLTAFVECDHNTTREWLARGFILDESFYPSNLQGRVAAARAIAESDPVRFKELIVKTTDGTNLAAIRPADDR</sequence>
<name>A0A3A9ZJA5_9ACTN</name>
<evidence type="ECO:0000313" key="2">
    <source>
        <dbReference type="Proteomes" id="UP000281726"/>
    </source>
</evidence>
<proteinExistence type="predicted"/>
<dbReference type="OrthoDB" id="3871475at2"/>
<dbReference type="Proteomes" id="UP000281726">
    <property type="component" value="Unassembled WGS sequence"/>
</dbReference>
<accession>A0A3A9ZJA5</accession>
<dbReference type="RefSeq" id="WP_147252618.1">
    <property type="nucleotide sequence ID" value="NZ_RBAK01000003.1"/>
</dbReference>
<organism evidence="1 2">
    <name type="scientific">Micromonospora endolithica</name>
    <dbReference type="NCBI Taxonomy" id="230091"/>
    <lineage>
        <taxon>Bacteria</taxon>
        <taxon>Bacillati</taxon>
        <taxon>Actinomycetota</taxon>
        <taxon>Actinomycetes</taxon>
        <taxon>Micromonosporales</taxon>
        <taxon>Micromonosporaceae</taxon>
        <taxon>Micromonospora</taxon>
    </lineage>
</organism>
<dbReference type="AlphaFoldDB" id="A0A3A9ZJA5"/>
<gene>
    <name evidence="1" type="ORF">D7223_10425</name>
</gene>
<comment type="caution">
    <text evidence="1">The sequence shown here is derived from an EMBL/GenBank/DDBJ whole genome shotgun (WGS) entry which is preliminary data.</text>
</comment>